<accession>A0AAJ0CFM2</accession>
<sequence length="726" mass="79536">MKSHNFLLLFLETSFLFFFWQVQCLPSLATVTPGSITARNPGGPPFVWRGEKGKTADGQPGRSPADVQRAGGMWARGFELIDHLTTEQLEAGSSLHTHTGNPVGTRDITQYVSTTTSLPVAITFAIRPSPEHEQEVGYLYRIRTNWAMVDVNLSLEDISPYAFQQEHAAVQGVPWNQVLGWYQVRAADVQRILGAEDPVSQLGPFTRNPDFRPDPTDHSGAQPQLSGVRVPIEGRHGAWEQFVGQSAAGHLRQFIRDHGPQTQPEDQTTLRSLDWSAVRIPDHVRTALGQGAASAAQCALAAAAIIVSWRQDELKRSIPWHDRDGRHAVSNLSDACSRLVLAAKDKSENIKGTVKICDNPQSGGECLTIDTPLKYCVNVPIEWNDKASTVLLSASAGICQFFQHCDCAGDSFQVSFPGNDRLDEFDDGRFNHEISSIRCDNSSPETQIEKPPPIGPLEPDVKDPNACIVKPKPRPLVEILWVTINDIDGEDPGDLYGKITASDDLGSQAIFNVDMAEPVSASPGDQVTLHSCRPLVADRNFLIDMDLWDHDSDWSPNDEVSRGAISWVATNPNNEYDKIVHGEIKGTYGKATVGYVVVGSAVKAEVNVVLIDGDGEDPVDVFGKISVSSLFVHRYLFDMEGSDNIQIRPGNAIPLSRASMAIAMYDSLQISFDLWDHDSLSPDDPIGQGIVEFYPQLSGSNEKLVKGEYGAVRVSVTWGGEEYQGC</sequence>
<dbReference type="InterPro" id="IPR001144">
    <property type="entry name" value="Enterotoxin_A"/>
</dbReference>
<dbReference type="AlphaFoldDB" id="A0AAJ0CFM2"/>
<keyword evidence="1" id="KW-0800">Toxin</keyword>
<dbReference type="InterPro" id="IPR046533">
    <property type="entry name" value="DUF6598"/>
</dbReference>
<dbReference type="EMBL" id="JASWJB010000315">
    <property type="protein sequence ID" value="KAK2591692.1"/>
    <property type="molecule type" value="Genomic_DNA"/>
</dbReference>
<organism evidence="8 9">
    <name type="scientific">Conoideocrella luteorostrata</name>
    <dbReference type="NCBI Taxonomy" id="1105319"/>
    <lineage>
        <taxon>Eukaryota</taxon>
        <taxon>Fungi</taxon>
        <taxon>Dikarya</taxon>
        <taxon>Ascomycota</taxon>
        <taxon>Pezizomycotina</taxon>
        <taxon>Sordariomycetes</taxon>
        <taxon>Hypocreomycetidae</taxon>
        <taxon>Hypocreales</taxon>
        <taxon>Clavicipitaceae</taxon>
        <taxon>Conoideocrella</taxon>
    </lineage>
</organism>
<dbReference type="Proteomes" id="UP001251528">
    <property type="component" value="Unassembled WGS sequence"/>
</dbReference>
<feature type="region of interest" description="Disordered" evidence="5">
    <location>
        <begin position="441"/>
        <end position="460"/>
    </location>
</feature>
<feature type="chain" id="PRO_5042604819" description="DUF6598 domain-containing protein" evidence="6">
    <location>
        <begin position="25"/>
        <end position="726"/>
    </location>
</feature>
<dbReference type="PANTHER" id="PTHR33065:SF88">
    <property type="entry name" value="OS11G0104220 PROTEIN"/>
    <property type="match status" value="1"/>
</dbReference>
<proteinExistence type="predicted"/>
<evidence type="ECO:0000256" key="6">
    <source>
        <dbReference type="SAM" id="SignalP"/>
    </source>
</evidence>
<evidence type="ECO:0000256" key="2">
    <source>
        <dbReference type="ARBA" id="ARBA00022729"/>
    </source>
</evidence>
<dbReference type="Gene3D" id="2.60.20.10">
    <property type="entry name" value="Crystallins"/>
    <property type="match status" value="1"/>
</dbReference>
<feature type="region of interest" description="Disordered" evidence="5">
    <location>
        <begin position="199"/>
        <end position="224"/>
    </location>
</feature>
<dbReference type="GO" id="GO:0090729">
    <property type="term" value="F:toxin activity"/>
    <property type="evidence" value="ECO:0007669"/>
    <property type="project" value="UniProtKB-KW"/>
</dbReference>
<protein>
    <recommendedName>
        <fullName evidence="7">DUF6598 domain-containing protein</fullName>
    </recommendedName>
</protein>
<dbReference type="PANTHER" id="PTHR33065">
    <property type="entry name" value="OS07G0486400 PROTEIN"/>
    <property type="match status" value="1"/>
</dbReference>
<evidence type="ECO:0000256" key="4">
    <source>
        <dbReference type="ARBA" id="ARBA00023157"/>
    </source>
</evidence>
<keyword evidence="3" id="KW-0843">Virulence</keyword>
<gene>
    <name evidence="8" type="ORF">QQS21_010604</name>
</gene>
<evidence type="ECO:0000256" key="1">
    <source>
        <dbReference type="ARBA" id="ARBA00022656"/>
    </source>
</evidence>
<feature type="region of interest" description="Disordered" evidence="5">
    <location>
        <begin position="33"/>
        <end position="67"/>
    </location>
</feature>
<dbReference type="SUPFAM" id="SSF56399">
    <property type="entry name" value="ADP-ribosylation"/>
    <property type="match status" value="1"/>
</dbReference>
<dbReference type="Gene3D" id="3.90.210.10">
    <property type="entry name" value="Heat-Labile Enterotoxin, subunit A"/>
    <property type="match status" value="1"/>
</dbReference>
<evidence type="ECO:0000313" key="9">
    <source>
        <dbReference type="Proteomes" id="UP001251528"/>
    </source>
</evidence>
<keyword evidence="4" id="KW-1015">Disulfide bond</keyword>
<reference evidence="8" key="1">
    <citation type="submission" date="2023-06" db="EMBL/GenBank/DDBJ databases">
        <title>Conoideocrella luteorostrata (Hypocreales: Clavicipitaceae), a potential biocontrol fungus for elongate hemlock scale in United States Christmas tree production areas.</title>
        <authorList>
            <person name="Barrett H."/>
            <person name="Lovett B."/>
            <person name="Macias A.M."/>
            <person name="Stajich J.E."/>
            <person name="Kasson M.T."/>
        </authorList>
    </citation>
    <scope>NUCLEOTIDE SEQUENCE</scope>
    <source>
        <strain evidence="8">ARSEF 14590</strain>
    </source>
</reference>
<evidence type="ECO:0000259" key="7">
    <source>
        <dbReference type="Pfam" id="PF20241"/>
    </source>
</evidence>
<dbReference type="PRINTS" id="PR00771">
    <property type="entry name" value="ENTEROTOXINA"/>
</dbReference>
<name>A0AAJ0CFM2_9HYPO</name>
<keyword evidence="9" id="KW-1185">Reference proteome</keyword>
<evidence type="ECO:0000256" key="3">
    <source>
        <dbReference type="ARBA" id="ARBA00023026"/>
    </source>
</evidence>
<evidence type="ECO:0000256" key="5">
    <source>
        <dbReference type="SAM" id="MobiDB-lite"/>
    </source>
</evidence>
<dbReference type="Pfam" id="PF01375">
    <property type="entry name" value="Enterotoxin_a"/>
    <property type="match status" value="1"/>
</dbReference>
<keyword evidence="2 6" id="KW-0732">Signal</keyword>
<feature type="signal peptide" evidence="6">
    <location>
        <begin position="1"/>
        <end position="24"/>
    </location>
</feature>
<dbReference type="Pfam" id="PF20241">
    <property type="entry name" value="DUF6598"/>
    <property type="match status" value="1"/>
</dbReference>
<feature type="domain" description="DUF6598" evidence="7">
    <location>
        <begin position="476"/>
        <end position="716"/>
    </location>
</feature>
<evidence type="ECO:0000313" key="8">
    <source>
        <dbReference type="EMBL" id="KAK2591692.1"/>
    </source>
</evidence>
<comment type="caution">
    <text evidence="8">The sequence shown here is derived from an EMBL/GenBank/DDBJ whole genome shotgun (WGS) entry which is preliminary data.</text>
</comment>